<dbReference type="PANTHER" id="PTHR11735:SF11">
    <property type="entry name" value="TRNA THREONYLCARBAMOYLADENOSINE BIOSYNTHESIS PROTEIN TSAB"/>
    <property type="match status" value="1"/>
</dbReference>
<dbReference type="InterPro" id="IPR022496">
    <property type="entry name" value="T6A_TsaB"/>
</dbReference>
<keyword evidence="5" id="KW-1185">Reference proteome</keyword>
<comment type="caution">
    <text evidence="3">The sequence shown here is derived from an EMBL/GenBank/DDBJ whole genome shotgun (WGS) entry which is preliminary data.</text>
</comment>
<dbReference type="Gene3D" id="3.30.420.40">
    <property type="match status" value="2"/>
</dbReference>
<dbReference type="EMBL" id="FRAT01000003">
    <property type="protein sequence ID" value="SHK56984.1"/>
    <property type="molecule type" value="Genomic_DNA"/>
</dbReference>
<dbReference type="AlphaFoldDB" id="A0A1M6TJA7"/>
<dbReference type="STRING" id="1055723.SAMN05216293_1401"/>
<evidence type="ECO:0000259" key="1">
    <source>
        <dbReference type="Pfam" id="PF00814"/>
    </source>
</evidence>
<proteinExistence type="predicted"/>
<dbReference type="SUPFAM" id="SSF53067">
    <property type="entry name" value="Actin-like ATPase domain"/>
    <property type="match status" value="2"/>
</dbReference>
<feature type="domain" description="Gcp-like" evidence="1">
    <location>
        <begin position="36"/>
        <end position="150"/>
    </location>
</feature>
<dbReference type="Pfam" id="PF00814">
    <property type="entry name" value="TsaD"/>
    <property type="match status" value="1"/>
</dbReference>
<dbReference type="Proteomes" id="UP000198940">
    <property type="component" value="Unassembled WGS sequence"/>
</dbReference>
<dbReference type="Proteomes" id="UP000184031">
    <property type="component" value="Unassembled WGS sequence"/>
</dbReference>
<dbReference type="GO" id="GO:0002949">
    <property type="term" value="P:tRNA threonylcarbamoyladenosine modification"/>
    <property type="evidence" value="ECO:0007669"/>
    <property type="project" value="InterPro"/>
</dbReference>
<dbReference type="InterPro" id="IPR043129">
    <property type="entry name" value="ATPase_NBD"/>
</dbReference>
<gene>
    <name evidence="2" type="ORF">SAMN04487891_103240</name>
    <name evidence="3" type="ORF">SAMN05216293_1401</name>
</gene>
<accession>A0A1M6TJA7</accession>
<dbReference type="GO" id="GO:0005829">
    <property type="term" value="C:cytosol"/>
    <property type="evidence" value="ECO:0007669"/>
    <property type="project" value="TreeGrafter"/>
</dbReference>
<dbReference type="EMBL" id="FOKU01000003">
    <property type="protein sequence ID" value="SFB88668.1"/>
    <property type="molecule type" value="Genomic_DNA"/>
</dbReference>
<dbReference type="PANTHER" id="PTHR11735">
    <property type="entry name" value="TRNA N6-ADENOSINE THREONYLCARBAMOYLTRANSFERASE"/>
    <property type="match status" value="1"/>
</dbReference>
<reference evidence="3 4" key="1">
    <citation type="submission" date="2016-11" db="EMBL/GenBank/DDBJ databases">
        <authorList>
            <person name="Varghese N."/>
            <person name="Submissions S."/>
        </authorList>
    </citation>
    <scope>NUCLEOTIDE SEQUENCE [LARGE SCALE GENOMIC DNA]</scope>
    <source>
        <strain evidence="3 4">CGMCC 1.12174</strain>
        <strain evidence="2 5">DSM 26351</strain>
    </source>
</reference>
<sequence length="233" mass="25620">MAAMAIILNLETATTNCSVSISKGDETISLKENNAADYSHSEQLHVFIKEALKEASLSFSDLDAVAISKGPGSYTGLRIGVSSAKGLCFSLDIPLISVPTLQGMAHQVKLEKGELAISVLDARRMEVYSCVYDGNYEEIRETRAEIITESSFADFVSDRKVFVIGSGAHKCKDVLEHPNFHFDGEIVPSAAQMGPIAYQKYQAKQFEDVAYFEPYYLKDFVLQSKKKTNPPCA</sequence>
<protein>
    <submittedName>
        <fullName evidence="3">tRNA threonylcarbamoyladenosine biosynthesis protein TsaB</fullName>
    </submittedName>
</protein>
<dbReference type="InterPro" id="IPR000905">
    <property type="entry name" value="Gcp-like_dom"/>
</dbReference>
<dbReference type="CDD" id="cd24032">
    <property type="entry name" value="ASKHA_NBD_TsaB"/>
    <property type="match status" value="1"/>
</dbReference>
<dbReference type="NCBIfam" id="TIGR03725">
    <property type="entry name" value="T6A_YeaZ"/>
    <property type="match status" value="1"/>
</dbReference>
<evidence type="ECO:0000313" key="5">
    <source>
        <dbReference type="Proteomes" id="UP000198940"/>
    </source>
</evidence>
<name>A0A1M6TJA7_9FLAO</name>
<evidence type="ECO:0000313" key="2">
    <source>
        <dbReference type="EMBL" id="SFB88668.1"/>
    </source>
</evidence>
<evidence type="ECO:0000313" key="4">
    <source>
        <dbReference type="Proteomes" id="UP000184031"/>
    </source>
</evidence>
<evidence type="ECO:0000313" key="3">
    <source>
        <dbReference type="EMBL" id="SHK56984.1"/>
    </source>
</evidence>
<organism evidence="3 4">
    <name type="scientific">Flagellimonas taeanensis</name>
    <dbReference type="NCBI Taxonomy" id="1005926"/>
    <lineage>
        <taxon>Bacteria</taxon>
        <taxon>Pseudomonadati</taxon>
        <taxon>Bacteroidota</taxon>
        <taxon>Flavobacteriia</taxon>
        <taxon>Flavobacteriales</taxon>
        <taxon>Flavobacteriaceae</taxon>
        <taxon>Flagellimonas</taxon>
    </lineage>
</organism>